<evidence type="ECO:0000313" key="2">
    <source>
        <dbReference type="Proteomes" id="UP000006056"/>
    </source>
</evidence>
<gene>
    <name evidence="1" type="ordered locus">Terro_1801</name>
</gene>
<reference evidence="1 2" key="1">
    <citation type="submission" date="2012-06" db="EMBL/GenBank/DDBJ databases">
        <title>Complete genome of Terriglobus roseus DSM 18391.</title>
        <authorList>
            <consortium name="US DOE Joint Genome Institute (JGI-PGF)"/>
            <person name="Lucas S."/>
            <person name="Copeland A."/>
            <person name="Lapidus A."/>
            <person name="Glavina del Rio T."/>
            <person name="Dalin E."/>
            <person name="Tice H."/>
            <person name="Bruce D."/>
            <person name="Goodwin L."/>
            <person name="Pitluck S."/>
            <person name="Peters L."/>
            <person name="Mikhailova N."/>
            <person name="Munk A.C.C."/>
            <person name="Kyrpides N."/>
            <person name="Mavromatis K."/>
            <person name="Ivanova N."/>
            <person name="Brettin T."/>
            <person name="Detter J.C."/>
            <person name="Han C."/>
            <person name="Larimer F."/>
            <person name="Land M."/>
            <person name="Hauser L."/>
            <person name="Markowitz V."/>
            <person name="Cheng J.-F."/>
            <person name="Hugenholtz P."/>
            <person name="Woyke T."/>
            <person name="Wu D."/>
            <person name="Brambilla E."/>
            <person name="Klenk H.-P."/>
            <person name="Eisen J.A."/>
        </authorList>
    </citation>
    <scope>NUCLEOTIDE SEQUENCE [LARGE SCALE GENOMIC DNA]</scope>
    <source>
        <strain evidence="2">DSM 18391 / NRRL B-41598 / KBS 63</strain>
    </source>
</reference>
<proteinExistence type="predicted"/>
<dbReference type="EMBL" id="CP003379">
    <property type="protein sequence ID" value="AFL88094.1"/>
    <property type="molecule type" value="Genomic_DNA"/>
</dbReference>
<dbReference type="InterPro" id="IPR005358">
    <property type="entry name" value="Puta_zinc/iron-chelating_dom"/>
</dbReference>
<dbReference type="eggNOG" id="COG0727">
    <property type="taxonomic scope" value="Bacteria"/>
</dbReference>
<organism evidence="1 2">
    <name type="scientific">Terriglobus roseus (strain DSM 18391 / NRRL B-41598 / KBS 63)</name>
    <dbReference type="NCBI Taxonomy" id="926566"/>
    <lineage>
        <taxon>Bacteria</taxon>
        <taxon>Pseudomonadati</taxon>
        <taxon>Acidobacteriota</taxon>
        <taxon>Terriglobia</taxon>
        <taxon>Terriglobales</taxon>
        <taxon>Acidobacteriaceae</taxon>
        <taxon>Terriglobus</taxon>
    </lineage>
</organism>
<dbReference type="HOGENOM" id="CLU_1401643_0_0_0"/>
<dbReference type="KEGG" id="trs:Terro_1801"/>
<protein>
    <submittedName>
        <fullName evidence="1">Putative Fe-S oxidoreductase</fullName>
    </submittedName>
</protein>
<keyword evidence="2" id="KW-1185">Reference proteome</keyword>
<evidence type="ECO:0000313" key="1">
    <source>
        <dbReference type="EMBL" id="AFL88094.1"/>
    </source>
</evidence>
<sequence length="194" mass="20896">MLPQGDRELVQIMDAALADAAVRSGHWLACRPGCNQCCSGVFRIGPLDAERLREGLRLLGDEKAGLIRDRVRESVARLSPGFPGDTDTGLLFEDDDSLERFEDFADDEVCPVLDPVTGTCDLYAHRPMTCRTFGPPVRTGDEGFGVCELCFVGAPEEAVAAAELHLPDPDLEARLDFETGLSGTTVVAFALLGV</sequence>
<accession>I3ZFS6</accession>
<dbReference type="RefSeq" id="WP_014785663.1">
    <property type="nucleotide sequence ID" value="NC_018014.1"/>
</dbReference>
<dbReference type="STRING" id="926566.Terro_1801"/>
<dbReference type="Pfam" id="PF03692">
    <property type="entry name" value="CxxCxxCC"/>
    <property type="match status" value="1"/>
</dbReference>
<dbReference type="AlphaFoldDB" id="I3ZFS6"/>
<name>I3ZFS6_TERRK</name>
<dbReference type="Proteomes" id="UP000006056">
    <property type="component" value="Chromosome"/>
</dbReference>
<dbReference type="OrthoDB" id="9810361at2"/>